<dbReference type="AlphaFoldDB" id="A0A0V0GEX9"/>
<dbReference type="EMBL" id="GEDG01040481">
    <property type="protein sequence ID" value="JAP06709.1"/>
    <property type="molecule type" value="Transcribed_RNA"/>
</dbReference>
<keyword evidence="1" id="KW-0472">Membrane</keyword>
<protein>
    <submittedName>
        <fullName evidence="2">Putative ovule protein</fullName>
    </submittedName>
</protein>
<evidence type="ECO:0000256" key="1">
    <source>
        <dbReference type="SAM" id="Phobius"/>
    </source>
</evidence>
<sequence length="82" mass="9194">MGNVTLPNLSFKLLISMIFCLCAVHLKVVVSRCVLRSMVVAEIFVGDIDSFRVPAMRGNTTSVQHPIIRAPFQRLWQILVVP</sequence>
<organism evidence="2">
    <name type="scientific">Solanum chacoense</name>
    <name type="common">Chaco potato</name>
    <dbReference type="NCBI Taxonomy" id="4108"/>
    <lineage>
        <taxon>Eukaryota</taxon>
        <taxon>Viridiplantae</taxon>
        <taxon>Streptophyta</taxon>
        <taxon>Embryophyta</taxon>
        <taxon>Tracheophyta</taxon>
        <taxon>Spermatophyta</taxon>
        <taxon>Magnoliopsida</taxon>
        <taxon>eudicotyledons</taxon>
        <taxon>Gunneridae</taxon>
        <taxon>Pentapetalae</taxon>
        <taxon>asterids</taxon>
        <taxon>lamiids</taxon>
        <taxon>Solanales</taxon>
        <taxon>Solanaceae</taxon>
        <taxon>Solanoideae</taxon>
        <taxon>Solaneae</taxon>
        <taxon>Solanum</taxon>
    </lineage>
</organism>
<feature type="transmembrane region" description="Helical" evidence="1">
    <location>
        <begin position="12"/>
        <end position="30"/>
    </location>
</feature>
<proteinExistence type="predicted"/>
<keyword evidence="1" id="KW-0812">Transmembrane</keyword>
<name>A0A0V0GEX9_SOLCH</name>
<reference evidence="2" key="1">
    <citation type="submission" date="2015-12" db="EMBL/GenBank/DDBJ databases">
        <title>Gene expression during late stages of embryo sac development: a critical building block for successful pollen-pistil interactions.</title>
        <authorList>
            <person name="Liu Y."/>
            <person name="Joly V."/>
            <person name="Sabar M."/>
            <person name="Matton D.P."/>
        </authorList>
    </citation>
    <scope>NUCLEOTIDE SEQUENCE</scope>
</reference>
<evidence type="ECO:0000313" key="2">
    <source>
        <dbReference type="EMBL" id="JAP06709.1"/>
    </source>
</evidence>
<accession>A0A0V0GEX9</accession>
<keyword evidence="1" id="KW-1133">Transmembrane helix</keyword>